<dbReference type="FunFam" id="1.10.510.10:FF:000336">
    <property type="entry name" value="Cysteine-rich receptor-like protein kinase 2"/>
    <property type="match status" value="1"/>
</dbReference>
<proteinExistence type="predicted"/>
<dbReference type="GO" id="GO:0005524">
    <property type="term" value="F:ATP binding"/>
    <property type="evidence" value="ECO:0007669"/>
    <property type="project" value="UniProtKB-KW"/>
</dbReference>
<evidence type="ECO:0000256" key="4">
    <source>
        <dbReference type="ARBA" id="ARBA00022840"/>
    </source>
</evidence>
<dbReference type="InterPro" id="IPR052059">
    <property type="entry name" value="CR_Ser/Thr_kinase"/>
</dbReference>
<dbReference type="InterPro" id="IPR011009">
    <property type="entry name" value="Kinase-like_dom_sf"/>
</dbReference>
<evidence type="ECO:0000256" key="1">
    <source>
        <dbReference type="ARBA" id="ARBA00022679"/>
    </source>
</evidence>
<dbReference type="SUPFAM" id="SSF56112">
    <property type="entry name" value="Protein kinase-like (PK-like)"/>
    <property type="match status" value="1"/>
</dbReference>
<keyword evidence="1" id="KW-0808">Transferase</keyword>
<dbReference type="Proteomes" id="UP001415857">
    <property type="component" value="Unassembled WGS sequence"/>
</dbReference>
<accession>A0AAP0WVH2</accession>
<dbReference type="EMBL" id="JBBPBK010000009">
    <property type="protein sequence ID" value="KAK9277943.1"/>
    <property type="molecule type" value="Genomic_DNA"/>
</dbReference>
<keyword evidence="3" id="KW-0418">Kinase</keyword>
<dbReference type="Gene3D" id="1.10.510.10">
    <property type="entry name" value="Transferase(Phosphotransferase) domain 1"/>
    <property type="match status" value="1"/>
</dbReference>
<dbReference type="InterPro" id="IPR000719">
    <property type="entry name" value="Prot_kinase_dom"/>
</dbReference>
<sequence length="351" mass="39977">MFRKVEIVRNSQIWTSWTCKTLLCEPFPKAERIDMSQWEVFSVTVILSRVGVLPDGREVAVKRLFLNTRQWADQFFNEVNLISQVRHKNLVKLLGCSVDGPESLLVYEYYFNKSLDHLIFDENQAKLLDWQKRIDIIQGVAEGLRYLHEESEIRIIHRDIKPSNILLDDKFKPKITDFGLARSFTEDQTHLSTGIAGTLGYMSPEYLVHGHLTEKADIYSFGVLVLEIMTGQRCNNGVGAKPGQNFLAKIWSHYKAKKIGKIIDRSFYEDAMEDDMLHVVHVALLCTQATPCFRPTMAKVVELLRSHKDQIDVFPTEPPFLDVPASEILGEGSHLLSPPSFSGSSGNLFYG</sequence>
<dbReference type="Gene3D" id="3.30.200.20">
    <property type="entry name" value="Phosphorylase Kinase, domain 1"/>
    <property type="match status" value="1"/>
</dbReference>
<dbReference type="InterPro" id="IPR008271">
    <property type="entry name" value="Ser/Thr_kinase_AS"/>
</dbReference>
<gene>
    <name evidence="6" type="ORF">L1049_027500</name>
</gene>
<keyword evidence="4" id="KW-0067">ATP-binding</keyword>
<dbReference type="SMART" id="SM00220">
    <property type="entry name" value="S_TKc"/>
    <property type="match status" value="1"/>
</dbReference>
<organism evidence="6 7">
    <name type="scientific">Liquidambar formosana</name>
    <name type="common">Formosan gum</name>
    <dbReference type="NCBI Taxonomy" id="63359"/>
    <lineage>
        <taxon>Eukaryota</taxon>
        <taxon>Viridiplantae</taxon>
        <taxon>Streptophyta</taxon>
        <taxon>Embryophyta</taxon>
        <taxon>Tracheophyta</taxon>
        <taxon>Spermatophyta</taxon>
        <taxon>Magnoliopsida</taxon>
        <taxon>eudicotyledons</taxon>
        <taxon>Gunneridae</taxon>
        <taxon>Pentapetalae</taxon>
        <taxon>Saxifragales</taxon>
        <taxon>Altingiaceae</taxon>
        <taxon>Liquidambar</taxon>
    </lineage>
</organism>
<evidence type="ECO:0000259" key="5">
    <source>
        <dbReference type="PROSITE" id="PS50011"/>
    </source>
</evidence>
<keyword evidence="7" id="KW-1185">Reference proteome</keyword>
<dbReference type="Pfam" id="PF00069">
    <property type="entry name" value="Pkinase"/>
    <property type="match status" value="1"/>
</dbReference>
<evidence type="ECO:0000313" key="7">
    <source>
        <dbReference type="Proteomes" id="UP001415857"/>
    </source>
</evidence>
<evidence type="ECO:0000256" key="2">
    <source>
        <dbReference type="ARBA" id="ARBA00022741"/>
    </source>
</evidence>
<dbReference type="GO" id="GO:0004672">
    <property type="term" value="F:protein kinase activity"/>
    <property type="evidence" value="ECO:0007669"/>
    <property type="project" value="InterPro"/>
</dbReference>
<name>A0AAP0WVH2_LIQFO</name>
<dbReference type="PROSITE" id="PS00108">
    <property type="entry name" value="PROTEIN_KINASE_ST"/>
    <property type="match status" value="1"/>
</dbReference>
<evidence type="ECO:0000256" key="3">
    <source>
        <dbReference type="ARBA" id="ARBA00022777"/>
    </source>
</evidence>
<dbReference type="PROSITE" id="PS50011">
    <property type="entry name" value="PROTEIN_KINASE_DOM"/>
    <property type="match status" value="1"/>
</dbReference>
<dbReference type="PANTHER" id="PTHR47973">
    <property type="entry name" value="CYSTEINE-RICH RECEPTOR-LIKE PROTEIN KINASE 3"/>
    <property type="match status" value="1"/>
</dbReference>
<dbReference type="AlphaFoldDB" id="A0AAP0WVH2"/>
<protein>
    <recommendedName>
        <fullName evidence="5">Protein kinase domain-containing protein</fullName>
    </recommendedName>
</protein>
<reference evidence="6 7" key="1">
    <citation type="journal article" date="2024" name="Plant J.">
        <title>Genome sequences and population genomics reveal climatic adaptation and genomic divergence between two closely related sweetgum species.</title>
        <authorList>
            <person name="Xu W.Q."/>
            <person name="Ren C.Q."/>
            <person name="Zhang X.Y."/>
            <person name="Comes H.P."/>
            <person name="Liu X.H."/>
            <person name="Li Y.G."/>
            <person name="Kettle C.J."/>
            <person name="Jalonen R."/>
            <person name="Gaisberger H."/>
            <person name="Ma Y.Z."/>
            <person name="Qiu Y.X."/>
        </authorList>
    </citation>
    <scope>NUCLEOTIDE SEQUENCE [LARGE SCALE GENOMIC DNA]</scope>
    <source>
        <strain evidence="6">Hangzhou</strain>
    </source>
</reference>
<comment type="caution">
    <text evidence="6">The sequence shown here is derived from an EMBL/GenBank/DDBJ whole genome shotgun (WGS) entry which is preliminary data.</text>
</comment>
<feature type="domain" description="Protein kinase" evidence="5">
    <location>
        <begin position="1"/>
        <end position="321"/>
    </location>
</feature>
<keyword evidence="2" id="KW-0547">Nucleotide-binding</keyword>
<evidence type="ECO:0000313" key="6">
    <source>
        <dbReference type="EMBL" id="KAK9277943.1"/>
    </source>
</evidence>